<feature type="region of interest" description="Disordered" evidence="1">
    <location>
        <begin position="1"/>
        <end position="20"/>
    </location>
</feature>
<protein>
    <submittedName>
        <fullName evidence="2">Uncharacterized protein</fullName>
    </submittedName>
</protein>
<evidence type="ECO:0000313" key="3">
    <source>
        <dbReference type="Proteomes" id="UP000621436"/>
    </source>
</evidence>
<name>A0A931ARU9_9FIRM</name>
<dbReference type="EMBL" id="JADPIE010000005">
    <property type="protein sequence ID" value="MBF8437327.1"/>
    <property type="molecule type" value="Genomic_DNA"/>
</dbReference>
<proteinExistence type="predicted"/>
<evidence type="ECO:0000313" key="2">
    <source>
        <dbReference type="EMBL" id="MBF8437327.1"/>
    </source>
</evidence>
<evidence type="ECO:0000256" key="1">
    <source>
        <dbReference type="SAM" id="MobiDB-lite"/>
    </source>
</evidence>
<dbReference type="Proteomes" id="UP000621436">
    <property type="component" value="Unassembled WGS sequence"/>
</dbReference>
<keyword evidence="3" id="KW-1185">Reference proteome</keyword>
<accession>A0A931ARU9</accession>
<comment type="caution">
    <text evidence="2">The sequence shown here is derived from an EMBL/GenBank/DDBJ whole genome shotgun (WGS) entry which is preliminary data.</text>
</comment>
<dbReference type="RefSeq" id="WP_270454298.1">
    <property type="nucleotide sequence ID" value="NZ_JADPIE010000005.1"/>
</dbReference>
<reference evidence="2" key="1">
    <citation type="submission" date="2020-11" db="EMBL/GenBank/DDBJ databases">
        <title>Halonatronomonas betainensis gen. nov., sp. nov. a novel haloalkaliphilic representative of the family Halanaerobiacae capable of betaine degradation.</title>
        <authorList>
            <person name="Boltyanskaya Y."/>
            <person name="Kevbrin V."/>
            <person name="Detkova E."/>
            <person name="Grouzdev D.S."/>
            <person name="Koziaeva V."/>
            <person name="Zhilina T."/>
        </authorList>
    </citation>
    <scope>NUCLEOTIDE SEQUENCE</scope>
    <source>
        <strain evidence="2">Z-7014</strain>
    </source>
</reference>
<dbReference type="AlphaFoldDB" id="A0A931ARU9"/>
<sequence>MSKENRPNNGHGGPQRKHMANVYTSQRLHKDDYSHSRFTLITKFDEDSKPLEVIIDKDIGLFE</sequence>
<organism evidence="2 3">
    <name type="scientific">Halonatronomonas betaini</name>
    <dbReference type="NCBI Taxonomy" id="2778430"/>
    <lineage>
        <taxon>Bacteria</taxon>
        <taxon>Bacillati</taxon>
        <taxon>Bacillota</taxon>
        <taxon>Clostridia</taxon>
        <taxon>Halanaerobiales</taxon>
        <taxon>Halarsenatibacteraceae</taxon>
        <taxon>Halonatronomonas</taxon>
    </lineage>
</organism>
<gene>
    <name evidence="2" type="ORF">I0Q91_09570</name>
</gene>